<evidence type="ECO:0000313" key="1">
    <source>
        <dbReference type="EMBL" id="HGG92821.1"/>
    </source>
</evidence>
<sequence length="221" mass="25540">MIIGQTHKFIFIHVYKVAGTAIRKYLIDNGLGVRGHTVYPQIGENNPHIKAADLRALIPAEVYDGYFKFAFVRNPWDFECSMYNYGVQNDFFPQHELFKSFGSFKRYIKHKYYKHLEWTQSDRYDPNWGQQKDFVTDKDGTVIVDYVGRYELLQPDFRAIRRRIGLPAETPLPVVNSSRHARYTSVYDSASIEHVARIHANDIAAFGYTFDGVQGQGEADA</sequence>
<evidence type="ECO:0008006" key="2">
    <source>
        <dbReference type="Google" id="ProtNLM"/>
    </source>
</evidence>
<dbReference type="Pfam" id="PF03567">
    <property type="entry name" value="Sulfotransfer_2"/>
    <property type="match status" value="1"/>
</dbReference>
<dbReference type="GO" id="GO:0008146">
    <property type="term" value="F:sulfotransferase activity"/>
    <property type="evidence" value="ECO:0007669"/>
    <property type="project" value="InterPro"/>
</dbReference>
<gene>
    <name evidence="1" type="ORF">ENR59_07705</name>
</gene>
<dbReference type="GO" id="GO:0016020">
    <property type="term" value="C:membrane"/>
    <property type="evidence" value="ECO:0007669"/>
    <property type="project" value="InterPro"/>
</dbReference>
<dbReference type="InterPro" id="IPR005331">
    <property type="entry name" value="Sulfotransferase"/>
</dbReference>
<proteinExistence type="predicted"/>
<protein>
    <recommendedName>
        <fullName evidence="2">Sulfotransferase family protein</fullName>
    </recommendedName>
</protein>
<dbReference type="EMBL" id="DSRP01000532">
    <property type="protein sequence ID" value="HGG92821.1"/>
    <property type="molecule type" value="Genomic_DNA"/>
</dbReference>
<comment type="caution">
    <text evidence="1">The sequence shown here is derived from an EMBL/GenBank/DDBJ whole genome shotgun (WGS) entry which is preliminary data.</text>
</comment>
<reference evidence="1" key="1">
    <citation type="journal article" date="2020" name="mSystems">
        <title>Genome- and Community-Level Interaction Insights into Carbon Utilization and Element Cycling Functions of Hydrothermarchaeota in Hydrothermal Sediment.</title>
        <authorList>
            <person name="Zhou Z."/>
            <person name="Liu Y."/>
            <person name="Xu W."/>
            <person name="Pan J."/>
            <person name="Luo Z.H."/>
            <person name="Li M."/>
        </authorList>
    </citation>
    <scope>NUCLEOTIDE SEQUENCE [LARGE SCALE GENOMIC DNA]</scope>
    <source>
        <strain evidence="1">SpSt-413</strain>
    </source>
</reference>
<accession>A0A7C4AHE2</accession>
<dbReference type="AlphaFoldDB" id="A0A7C4AHE2"/>
<organism evidence="1">
    <name type="scientific">Fundidesulfovibrio putealis</name>
    <dbReference type="NCBI Taxonomy" id="270496"/>
    <lineage>
        <taxon>Bacteria</taxon>
        <taxon>Pseudomonadati</taxon>
        <taxon>Thermodesulfobacteriota</taxon>
        <taxon>Desulfovibrionia</taxon>
        <taxon>Desulfovibrionales</taxon>
        <taxon>Desulfovibrionaceae</taxon>
        <taxon>Fundidesulfovibrio</taxon>
    </lineage>
</organism>
<name>A0A7C4AHE2_9BACT</name>